<name>A0ABD6AZW7_9EURY</name>
<accession>A0ABD6AZW7</accession>
<sequence length="635" mass="71494">MLVYENTKAGLLDDVLNDRLVAEIKKGHADQGLAVGSDSEVRSWENSFQYVYKVLASSDIPDDAGIAVEFKIPLTSRRVDLIISGYDEAGNANAIIVELKQWEGESTQAVAHKDGIIETYLGNDIRETTHPCYQAWSYTQFLEDFNQYIQETPVDLHPIAYLHNYEPEAREELEHEAYQQYTDEVPLFLRGEVAQLSAFLESKIQVGDGGEILQNIDASPLTPSKSLQDAILEMLEGNNEFTLIDSQKVVYEKALELAAQSQQDDQKRVLIVEGGPGTGKTVVAINILVELLQQDLTAQYVSKNSAPRDVYEQKLRGDMLVKDINHLFTGAGSYVDEEPNTLDALIADEAHRLNEKSNFFGHGENQIMEIINAAQFSVFFIDETQRVHIKDIGSIDEIEKHAAELGAEVTKRSLTSQLRCAGSEDYIDWLEDVLDIRELAVPMEEDVKYDVRVFDSPQELHDAIEARNEDGRLSRVVAGYCWDWEKESKPDAESMDITIGDYERSWNLEANDPWAIAEGSVDQVGCIHTSQGLEFDYVGVIIGDDLRYEDGELVTDHEARASADRSVHGMKKMTKERPDDARELADEIIKNTYRTLMTRGMKGCYIYCCDDDLQEYMRSRVAEITSGDATVELPQ</sequence>
<dbReference type="Gene3D" id="3.40.50.300">
    <property type="entry name" value="P-loop containing nucleotide triphosphate hydrolases"/>
    <property type="match status" value="1"/>
</dbReference>
<evidence type="ECO:0000259" key="1">
    <source>
        <dbReference type="Pfam" id="PF09848"/>
    </source>
</evidence>
<keyword evidence="2" id="KW-0547">Nucleotide-binding</keyword>
<proteinExistence type="predicted"/>
<organism evidence="2 3">
    <name type="scientific">Halomarina rubra</name>
    <dbReference type="NCBI Taxonomy" id="2071873"/>
    <lineage>
        <taxon>Archaea</taxon>
        <taxon>Methanobacteriati</taxon>
        <taxon>Methanobacteriota</taxon>
        <taxon>Stenosarchaea group</taxon>
        <taxon>Halobacteria</taxon>
        <taxon>Halobacteriales</taxon>
        <taxon>Natronomonadaceae</taxon>
        <taxon>Halomarina</taxon>
    </lineage>
</organism>
<keyword evidence="2" id="KW-0347">Helicase</keyword>
<dbReference type="Proteomes" id="UP001597187">
    <property type="component" value="Unassembled WGS sequence"/>
</dbReference>
<dbReference type="Pfam" id="PF09848">
    <property type="entry name" value="SLFN-g3_helicase"/>
    <property type="match status" value="1"/>
</dbReference>
<dbReference type="AlphaFoldDB" id="A0ABD6AZW7"/>
<dbReference type="GO" id="GO:0004386">
    <property type="term" value="F:helicase activity"/>
    <property type="evidence" value="ECO:0007669"/>
    <property type="project" value="UniProtKB-KW"/>
</dbReference>
<gene>
    <name evidence="2" type="ORF">ACFSBT_17580</name>
</gene>
<evidence type="ECO:0000313" key="2">
    <source>
        <dbReference type="EMBL" id="MFD1515094.1"/>
    </source>
</evidence>
<keyword evidence="2" id="KW-0378">Hydrolase</keyword>
<keyword evidence="3" id="KW-1185">Reference proteome</keyword>
<comment type="caution">
    <text evidence="2">The sequence shown here is derived from an EMBL/GenBank/DDBJ whole genome shotgun (WGS) entry which is preliminary data.</text>
</comment>
<dbReference type="SUPFAM" id="SSF52540">
    <property type="entry name" value="P-loop containing nucleoside triphosphate hydrolases"/>
    <property type="match status" value="2"/>
</dbReference>
<keyword evidence="2" id="KW-0067">ATP-binding</keyword>
<dbReference type="InterPro" id="IPR027417">
    <property type="entry name" value="P-loop_NTPase"/>
</dbReference>
<dbReference type="EMBL" id="JBHUDC010000008">
    <property type="protein sequence ID" value="MFD1515094.1"/>
    <property type="molecule type" value="Genomic_DNA"/>
</dbReference>
<protein>
    <submittedName>
        <fullName evidence="2">DNA/RNA helicase domain-containing protein</fullName>
    </submittedName>
</protein>
<dbReference type="RefSeq" id="WP_250875018.1">
    <property type="nucleotide sequence ID" value="NZ_JALXFV010000008.1"/>
</dbReference>
<feature type="domain" description="Schlafen group 3-like DNA/RNA helicase" evidence="1">
    <location>
        <begin position="267"/>
        <end position="610"/>
    </location>
</feature>
<evidence type="ECO:0000313" key="3">
    <source>
        <dbReference type="Proteomes" id="UP001597187"/>
    </source>
</evidence>
<dbReference type="InterPro" id="IPR018647">
    <property type="entry name" value="SLFN_3-like_DNA/RNA_helicase"/>
</dbReference>
<reference evidence="2 3" key="1">
    <citation type="journal article" date="2019" name="Int. J. Syst. Evol. Microbiol.">
        <title>The Global Catalogue of Microorganisms (GCM) 10K type strain sequencing project: providing services to taxonomists for standard genome sequencing and annotation.</title>
        <authorList>
            <consortium name="The Broad Institute Genomics Platform"/>
            <consortium name="The Broad Institute Genome Sequencing Center for Infectious Disease"/>
            <person name="Wu L."/>
            <person name="Ma J."/>
        </authorList>
    </citation>
    <scope>NUCLEOTIDE SEQUENCE [LARGE SCALE GENOMIC DNA]</scope>
    <source>
        <strain evidence="2 3">CGMCC 1.12563</strain>
    </source>
</reference>